<evidence type="ECO:0000259" key="9">
    <source>
        <dbReference type="PROSITE" id="PS50290"/>
    </source>
</evidence>
<dbReference type="Gene3D" id="3.30.1010.10">
    <property type="entry name" value="Phosphatidylinositol 3-kinase Catalytic Subunit, Chain A, domain 4"/>
    <property type="match status" value="1"/>
</dbReference>
<dbReference type="GO" id="GO:0005886">
    <property type="term" value="C:plasma membrane"/>
    <property type="evidence" value="ECO:0007669"/>
    <property type="project" value="TreeGrafter"/>
</dbReference>
<evidence type="ECO:0000256" key="8">
    <source>
        <dbReference type="SAM" id="MobiDB-lite"/>
    </source>
</evidence>
<evidence type="ECO:0000313" key="11">
    <source>
        <dbReference type="EMBL" id="KAB5561304.1"/>
    </source>
</evidence>
<feature type="domain" description="PIK helical" evidence="10">
    <location>
        <begin position="1501"/>
        <end position="1678"/>
    </location>
</feature>
<dbReference type="FunFam" id="3.30.1010.10:FF:000014">
    <property type="entry name" value="Phosphatidylinositol 4-kinase STT4"/>
    <property type="match status" value="1"/>
</dbReference>
<evidence type="ECO:0000256" key="6">
    <source>
        <dbReference type="ARBA" id="ARBA00022777"/>
    </source>
</evidence>
<dbReference type="InterPro" id="IPR042236">
    <property type="entry name" value="PI3K_accessory_sf"/>
</dbReference>
<dbReference type="Pfam" id="PF00613">
    <property type="entry name" value="PI3Ka"/>
    <property type="match status" value="1"/>
</dbReference>
<dbReference type="InterPro" id="IPR036940">
    <property type="entry name" value="PI3/4_kinase_cat_sf"/>
</dbReference>
<dbReference type="Pfam" id="PF19274">
    <property type="entry name" value="PI4K_N"/>
    <property type="match status" value="2"/>
</dbReference>
<dbReference type="PANTHER" id="PTHR10048:SF15">
    <property type="entry name" value="PHOSPHATIDYLINOSITOL 4-KINASE ALPHA"/>
    <property type="match status" value="1"/>
</dbReference>
<evidence type="ECO:0000256" key="4">
    <source>
        <dbReference type="ARBA" id="ARBA00022679"/>
    </source>
</evidence>
<dbReference type="SUPFAM" id="SSF48371">
    <property type="entry name" value="ARM repeat"/>
    <property type="match status" value="2"/>
</dbReference>
<evidence type="ECO:0000256" key="7">
    <source>
        <dbReference type="ARBA" id="ARBA00022840"/>
    </source>
</evidence>
<dbReference type="InterPro" id="IPR045495">
    <property type="entry name" value="PI4K_N"/>
</dbReference>
<dbReference type="GO" id="GO:0004430">
    <property type="term" value="F:1-phosphatidylinositol 4-kinase activity"/>
    <property type="evidence" value="ECO:0007669"/>
    <property type="project" value="UniProtKB-EC"/>
</dbReference>
<evidence type="ECO:0000256" key="3">
    <source>
        <dbReference type="ARBA" id="ARBA00012169"/>
    </source>
</evidence>
<evidence type="ECO:0000313" key="12">
    <source>
        <dbReference type="Proteomes" id="UP000326939"/>
    </source>
</evidence>
<evidence type="ECO:0000256" key="2">
    <source>
        <dbReference type="ARBA" id="ARBA00006209"/>
    </source>
</evidence>
<evidence type="ECO:0000256" key="5">
    <source>
        <dbReference type="ARBA" id="ARBA00022741"/>
    </source>
</evidence>
<comment type="similarity">
    <text evidence="2">Belongs to the PI3/PI4-kinase family. Type III PI4K subfamily.</text>
</comment>
<sequence length="2137" mass="236396">MESLIELCDLISQNPAQFADKLTWLCNRCPQPEALLAGSPRVSHSQINAILAISRFLSKTVDHTDNRPKSLILTFFRSIPTSFHPSFWPQSFPNDSIASFFTDFLAYVSKSVESDPDFSVDVAGFVGEAVVAAIGNNAGENWESSAISRVFLIALTKNFVPMLPEDGEKLITCLLDQFNLPVQVPSSPSERIGMNSGTSSSQSSPLSNNVNSHNSSYSAHNELSSMVNDLSQMSVSSSSASTTVVVNGSGVTWKNGLETMGVGLDGGGVLSRQQVASFEEESVEGYEKQEIAYKLIGHVLDCVRIDNKLLDQVRLIAKKQLQSLSAFLKIRKRDWNEQGQLLKSRISAKLSVYQAAARMKVQSLASLDVDGKTSKRLLLETLALLMDAAEACLLSVWRKLRVCEELFSSLLGGIAQIAVTRGGQPMRVLLIRLKPLVLAACAQADTWGGSQVMFEIVMKTSCQIIESGWTKDRAPVDTFISGLASSIRERNDYDEQADKKQGVPAVQLNVIRLLADLTVSVNKSEVVDMVLPLFIESLEEGDASTPGLLRLRLLDAVSRIASLGFEKSYRETVVLMTRSYLSKLSSVGSAESKILAAEATTERVETLPAGFLLIASRLKDMKMRSDYRHRLLSLCSDVGLAAESKSGRSGADFLGPLLLAVAEICSDFDPTVEVEPSLLKLFRNLWFYVALFGLAPPIQKTQQPTKSVSTTLNSVGSMGTIALQAVGGPYMWNAQWSSAVHQIAQGTPPLVVSSVKWLEDELELNALHNPGSRRGNGNEKSASTQRSALSAALGGRVDIAAMNTISGVKATYLLAVAFLEIIRFSSNGGILNGVDSLSASRSSFSCVFEYLKTPNLKPAVFQCLTAIVHRAFEAAVFWLEDRITETGNEANVRESTLFSHACFLIKSMSQREEHIRDISVSLLTQLRDKFPLVLWNSSCLDSLLFSVHNDSTSAVINDPALIVSIRSLYQRIVREWISISLSYAPCTSQGLLQEKLCKANTWQRSQQTTDVASLLTEIRIGNGKNDWTGIRTANIPAVMAAAAAASGANLKSTEAFNLEVLSTGIVSATVKCNHTGEIAGMRRLYNSIGGFQSGGTPTGFSGGLQRLISGAFSQQPPAEDDAFNEMLLNKFVHLLQQFVSIAEKGGAVDKSQFRDTCSQATAFLLSNLASGSKSNVEGFAQLLRLLCWCPAYISTPDSMETGVFIWTWLVSAAPQLGSLVLAELVDAWLWTIDTKQGVFAHEVKYSGPAAKLRPQLAPGEPESQPVIDPVEQIMAHRIWVGFFIDRFEVVRHNSVEQLLLLGRLLQGTTKSPWNFSCHPAATGTFFTIMLLGLKFCSCHSQGNLQNFKIGLQLLEDRIYRSLSLTALQICCIFSAPPMPESITRACLGWFAFEPEWFDANNVNFAQSEAQSVSVFVHYISNDGQSDARGRGHENGTYLAETNDQYHPVWGQMENYAAGREKRRQLLLMLCQNEADRLEVWAQPTNSKENTSWPKISSEKWIEFARTAFSVDPRIALCLVSRFPTNTNLKAEVTQLVQSHILDLRCIPEALPYFVTPKAVDEDSVLLQQLPHWAACSITQALEFLTPAYKGHPRVMAYVLRVLESYPPERVTFFMPQLVQSLRYDDGRLVEGYLLRAAQRSDVFAHILIWNLQGETITSESKEVSSGKEPGLNGAVCQEFFGSRQRYIHMLKHSTLQENISFQALLPVVRQHIIDGFTPKALDLFQREFAFFEKVTSISGVLYPLPKEERRAGIRRELEKIELEGEDLYLPTAPNKLVRGIRVDSGIPLQSAAKVPIMVTFNVVDRCGDRKDVKPEACIFKGFPVFRLCYVSDPHNLTRLAEILLDLNGINVMDDRDDCRQDVLALQVISLLRDIFEAVGVNLYLFPYDVLPTGPERGIVEQEQSLPFRVEHGPNKICSYRLRNAILEMVVPNTRSRSQMGETTDGGLYEIFQQDYGPVGSPSFEAARKNFIISSAGYAVASLLLQPKDRHNGNLLFDDVGRLVHIDFGFILETSPGGNMRFESAHFKLSHEMTQLLDPSGVMKSETWLQFVSLCVKGYLAARRYMDGIINTVMMMLDSGLPCFSRGDPIGNLRKRFHPEMSEREAANFMIRVCTDAYNKWTTAGYDLIQYIQQGIEK</sequence>
<dbReference type="GO" id="GO:0005524">
    <property type="term" value="F:ATP binding"/>
    <property type="evidence" value="ECO:0007669"/>
    <property type="project" value="UniProtKB-KW"/>
</dbReference>
<dbReference type="Proteomes" id="UP000326939">
    <property type="component" value="Chromosome 4"/>
</dbReference>
<dbReference type="SMART" id="SM00145">
    <property type="entry name" value="PI3Ka"/>
    <property type="match status" value="1"/>
</dbReference>
<dbReference type="PANTHER" id="PTHR10048">
    <property type="entry name" value="PHOSPHATIDYLINOSITOL KINASE"/>
    <property type="match status" value="1"/>
</dbReference>
<dbReference type="SUPFAM" id="SSF56112">
    <property type="entry name" value="Protein kinase-like (PK-like)"/>
    <property type="match status" value="1"/>
</dbReference>
<dbReference type="PROSITE" id="PS50290">
    <property type="entry name" value="PI3_4_KINASE_3"/>
    <property type="match status" value="1"/>
</dbReference>
<dbReference type="GO" id="GO:0048015">
    <property type="term" value="P:phosphatidylinositol-mediated signaling"/>
    <property type="evidence" value="ECO:0007669"/>
    <property type="project" value="TreeGrafter"/>
</dbReference>
<protein>
    <recommendedName>
        <fullName evidence="3">1-phosphatidylinositol 4-kinase</fullName>
        <ecNumber evidence="3">2.7.1.67</ecNumber>
    </recommendedName>
</protein>
<keyword evidence="12" id="KW-1185">Reference proteome</keyword>
<feature type="compositionally biased region" description="Low complexity" evidence="8">
    <location>
        <begin position="195"/>
        <end position="218"/>
    </location>
</feature>
<organism evidence="11 12">
    <name type="scientific">Salix brachista</name>
    <dbReference type="NCBI Taxonomy" id="2182728"/>
    <lineage>
        <taxon>Eukaryota</taxon>
        <taxon>Viridiplantae</taxon>
        <taxon>Streptophyta</taxon>
        <taxon>Embryophyta</taxon>
        <taxon>Tracheophyta</taxon>
        <taxon>Spermatophyta</taxon>
        <taxon>Magnoliopsida</taxon>
        <taxon>eudicotyledons</taxon>
        <taxon>Gunneridae</taxon>
        <taxon>Pentapetalae</taxon>
        <taxon>rosids</taxon>
        <taxon>fabids</taxon>
        <taxon>Malpighiales</taxon>
        <taxon>Salicaceae</taxon>
        <taxon>Saliceae</taxon>
        <taxon>Salix</taxon>
    </lineage>
</organism>
<dbReference type="GO" id="GO:0046854">
    <property type="term" value="P:phosphatidylinositol phosphate biosynthetic process"/>
    <property type="evidence" value="ECO:0007669"/>
    <property type="project" value="InterPro"/>
</dbReference>
<proteinExistence type="inferred from homology"/>
<keyword evidence="4" id="KW-0808">Transferase</keyword>
<comment type="catalytic activity">
    <reaction evidence="1">
        <text>a 1,2-diacyl-sn-glycero-3-phospho-(1D-myo-inositol) + ATP = a 1,2-diacyl-sn-glycero-3-phospho-(1D-myo-inositol 4-phosphate) + ADP + H(+)</text>
        <dbReference type="Rhea" id="RHEA:19877"/>
        <dbReference type="ChEBI" id="CHEBI:15378"/>
        <dbReference type="ChEBI" id="CHEBI:30616"/>
        <dbReference type="ChEBI" id="CHEBI:57880"/>
        <dbReference type="ChEBI" id="CHEBI:58178"/>
        <dbReference type="ChEBI" id="CHEBI:456216"/>
        <dbReference type="EC" id="2.7.1.67"/>
    </reaction>
</comment>
<accession>A0A5N5N1L4</accession>
<dbReference type="Gene3D" id="1.10.1070.11">
    <property type="entry name" value="Phosphatidylinositol 3-/4-kinase, catalytic domain"/>
    <property type="match status" value="1"/>
</dbReference>
<dbReference type="FunFam" id="1.10.1070.11:FF:000012">
    <property type="entry name" value="Phosphatidylinositol 4-kinase alpha 1"/>
    <property type="match status" value="1"/>
</dbReference>
<dbReference type="InterPro" id="IPR016024">
    <property type="entry name" value="ARM-type_fold"/>
</dbReference>
<dbReference type="SMART" id="SM00146">
    <property type="entry name" value="PI3Kc"/>
    <property type="match status" value="1"/>
</dbReference>
<dbReference type="PROSITE" id="PS51545">
    <property type="entry name" value="PIK_HELICAL"/>
    <property type="match status" value="1"/>
</dbReference>
<dbReference type="GO" id="GO:0005737">
    <property type="term" value="C:cytoplasm"/>
    <property type="evidence" value="ECO:0007669"/>
    <property type="project" value="TreeGrafter"/>
</dbReference>
<dbReference type="Gene3D" id="1.25.40.70">
    <property type="entry name" value="Phosphatidylinositol 3-kinase, accessory domain (PIK)"/>
    <property type="match status" value="1"/>
</dbReference>
<evidence type="ECO:0000256" key="1">
    <source>
        <dbReference type="ARBA" id="ARBA00001686"/>
    </source>
</evidence>
<feature type="domain" description="PI3K/PI4K catalytic" evidence="9">
    <location>
        <begin position="1782"/>
        <end position="2121"/>
    </location>
</feature>
<comment type="caution">
    <text evidence="11">The sequence shown here is derived from an EMBL/GenBank/DDBJ whole genome shotgun (WGS) entry which is preliminary data.</text>
</comment>
<dbReference type="InterPro" id="IPR000403">
    <property type="entry name" value="PI3/4_kinase_cat_dom"/>
</dbReference>
<evidence type="ECO:0000259" key="10">
    <source>
        <dbReference type="PROSITE" id="PS51545"/>
    </source>
</evidence>
<dbReference type="InterPro" id="IPR011009">
    <property type="entry name" value="Kinase-like_dom_sf"/>
</dbReference>
<name>A0A5N5N1L4_9ROSI</name>
<feature type="region of interest" description="Disordered" evidence="8">
    <location>
        <begin position="186"/>
        <end position="218"/>
    </location>
</feature>
<keyword evidence="6" id="KW-0418">Kinase</keyword>
<gene>
    <name evidence="11" type="ORF">DKX38_006261</name>
</gene>
<dbReference type="Pfam" id="PF00454">
    <property type="entry name" value="PI3_PI4_kinase"/>
    <property type="match status" value="1"/>
</dbReference>
<dbReference type="EC" id="2.7.1.67" evidence="3"/>
<reference evidence="12" key="1">
    <citation type="journal article" date="2019" name="Gigascience">
        <title>De novo genome assembly of the endangered Acer yangbiense, a plant species with extremely small populations endemic to Yunnan Province, China.</title>
        <authorList>
            <person name="Yang J."/>
            <person name="Wariss H.M."/>
            <person name="Tao L."/>
            <person name="Zhang R."/>
            <person name="Yun Q."/>
            <person name="Hollingsworth P."/>
            <person name="Dao Z."/>
            <person name="Luo G."/>
            <person name="Guo H."/>
            <person name="Ma Y."/>
            <person name="Sun W."/>
        </authorList>
    </citation>
    <scope>NUCLEOTIDE SEQUENCE [LARGE SCALE GENOMIC DNA]</scope>
    <source>
        <strain evidence="12">cv. br00</strain>
    </source>
</reference>
<keyword evidence="5" id="KW-0547">Nucleotide-binding</keyword>
<dbReference type="InterPro" id="IPR015433">
    <property type="entry name" value="PI3/4_kinase"/>
</dbReference>
<dbReference type="CDD" id="cd05167">
    <property type="entry name" value="PI4Kc_III_alpha"/>
    <property type="match status" value="1"/>
</dbReference>
<dbReference type="InterPro" id="IPR001263">
    <property type="entry name" value="PI3K_accessory_dom"/>
</dbReference>
<keyword evidence="7" id="KW-0067">ATP-binding</keyword>
<dbReference type="EMBL" id="VDCV01000004">
    <property type="protein sequence ID" value="KAB5561304.1"/>
    <property type="molecule type" value="Genomic_DNA"/>
</dbReference>